<evidence type="ECO:0000256" key="1">
    <source>
        <dbReference type="ARBA" id="ARBA00004141"/>
    </source>
</evidence>
<gene>
    <name evidence="7" type="ORF">NWE54_13635</name>
</gene>
<feature type="transmembrane region" description="Helical" evidence="5">
    <location>
        <begin position="106"/>
        <end position="126"/>
    </location>
</feature>
<dbReference type="GO" id="GO:0016020">
    <property type="term" value="C:membrane"/>
    <property type="evidence" value="ECO:0007669"/>
    <property type="project" value="UniProtKB-SubCell"/>
</dbReference>
<dbReference type="NCBIfam" id="NF037976">
    <property type="entry name" value="gtrA_1"/>
    <property type="match status" value="1"/>
</dbReference>
<evidence type="ECO:0000313" key="7">
    <source>
        <dbReference type="EMBL" id="UZF84879.1"/>
    </source>
</evidence>
<dbReference type="EMBL" id="CP102774">
    <property type="protein sequence ID" value="UZF84879.1"/>
    <property type="molecule type" value="Genomic_DNA"/>
</dbReference>
<dbReference type="GO" id="GO:0000271">
    <property type="term" value="P:polysaccharide biosynthetic process"/>
    <property type="evidence" value="ECO:0007669"/>
    <property type="project" value="InterPro"/>
</dbReference>
<feature type="transmembrane region" description="Helical" evidence="5">
    <location>
        <begin position="36"/>
        <end position="57"/>
    </location>
</feature>
<feature type="domain" description="GtrA/DPMS transmembrane" evidence="6">
    <location>
        <begin position="10"/>
        <end position="132"/>
    </location>
</feature>
<dbReference type="InterPro" id="IPR007267">
    <property type="entry name" value="GtrA_DPMS_TM"/>
</dbReference>
<proteinExistence type="predicted"/>
<feature type="transmembrane region" description="Helical" evidence="5">
    <location>
        <begin position="77"/>
        <end position="100"/>
    </location>
</feature>
<comment type="subcellular location">
    <subcellularLocation>
        <location evidence="1">Membrane</location>
        <topology evidence="1">Multi-pass membrane protein</topology>
    </subcellularLocation>
</comment>
<evidence type="ECO:0000256" key="2">
    <source>
        <dbReference type="ARBA" id="ARBA00022692"/>
    </source>
</evidence>
<dbReference type="AlphaFoldDB" id="A0A9E7ZU72"/>
<evidence type="ECO:0000256" key="3">
    <source>
        <dbReference type="ARBA" id="ARBA00022989"/>
    </source>
</evidence>
<sequence length="144" mass="16028">MVSSAAFVFRYVAFALVATAGNLGTQRLVLRWGDEALVYYLALLAGTLVGLVLKYCLDKRWIFRDVTSGFAEHGRKFSLYTLMGVATTAIFWGTETLFWLAWNAEAAREIGALIGLSVGYLVKYHLDRRYVFVRGRPAMDGAAC</sequence>
<keyword evidence="2 5" id="KW-0812">Transmembrane</keyword>
<evidence type="ECO:0000256" key="5">
    <source>
        <dbReference type="SAM" id="Phobius"/>
    </source>
</evidence>
<keyword evidence="4 5" id="KW-0472">Membrane</keyword>
<name>A0A9E7ZU72_9HYPH</name>
<protein>
    <submittedName>
        <fullName evidence="7">GtrA family protein</fullName>
    </submittedName>
</protein>
<accession>A0A9E7ZU72</accession>
<evidence type="ECO:0000256" key="4">
    <source>
        <dbReference type="ARBA" id="ARBA00023136"/>
    </source>
</evidence>
<dbReference type="Pfam" id="PF04138">
    <property type="entry name" value="GtrA_DPMS_TM"/>
    <property type="match status" value="1"/>
</dbReference>
<keyword evidence="3 5" id="KW-1133">Transmembrane helix</keyword>
<reference evidence="7" key="1">
    <citation type="submission" date="2022-08" db="EMBL/GenBank/DDBJ databases">
        <title>Complete Genome Sequences of 2 Bosea sp. soil isolates.</title>
        <authorList>
            <person name="Alvarez Arevalo M."/>
            <person name="Sterndorff E.B."/>
            <person name="Faurdal D."/>
            <person name="Joergensen T.S."/>
            <person name="Weber T."/>
        </authorList>
    </citation>
    <scope>NUCLEOTIDE SEQUENCE</scope>
    <source>
        <strain evidence="7">NBC_00436</strain>
    </source>
</reference>
<evidence type="ECO:0000259" key="6">
    <source>
        <dbReference type="Pfam" id="PF04138"/>
    </source>
</evidence>
<organism evidence="7">
    <name type="scientific">Bosea sp. NBC_00436</name>
    <dbReference type="NCBI Taxonomy" id="2969620"/>
    <lineage>
        <taxon>Bacteria</taxon>
        <taxon>Pseudomonadati</taxon>
        <taxon>Pseudomonadota</taxon>
        <taxon>Alphaproteobacteria</taxon>
        <taxon>Hyphomicrobiales</taxon>
        <taxon>Boseaceae</taxon>
        <taxon>Bosea</taxon>
    </lineage>
</organism>